<dbReference type="RefSeq" id="WP_338660368.1">
    <property type="nucleotide sequence ID" value="NZ_CP146072.1"/>
</dbReference>
<dbReference type="InterPro" id="IPR044946">
    <property type="entry name" value="Restrct_endonuc_typeI_TRD_sf"/>
</dbReference>
<name>A0ABZ2H7R8_9PSED</name>
<organism evidence="5 6">
    <name type="scientific">Pseudomonas bubulae</name>
    <dbReference type="NCBI Taxonomy" id="2316085"/>
    <lineage>
        <taxon>Bacteria</taxon>
        <taxon>Pseudomonadati</taxon>
        <taxon>Pseudomonadota</taxon>
        <taxon>Gammaproteobacteria</taxon>
        <taxon>Pseudomonadales</taxon>
        <taxon>Pseudomonadaceae</taxon>
        <taxon>Pseudomonas</taxon>
    </lineage>
</organism>
<evidence type="ECO:0000313" key="6">
    <source>
        <dbReference type="Proteomes" id="UP001369248"/>
    </source>
</evidence>
<dbReference type="SUPFAM" id="SSF116734">
    <property type="entry name" value="DNA methylase specificity domain"/>
    <property type="match status" value="2"/>
</dbReference>
<dbReference type="GO" id="GO:0004519">
    <property type="term" value="F:endonuclease activity"/>
    <property type="evidence" value="ECO:0007669"/>
    <property type="project" value="UniProtKB-KW"/>
</dbReference>
<feature type="domain" description="Type I restriction modification DNA specificity" evidence="4">
    <location>
        <begin position="233"/>
        <end position="411"/>
    </location>
</feature>
<dbReference type="PANTHER" id="PTHR30408">
    <property type="entry name" value="TYPE-1 RESTRICTION ENZYME ECOKI SPECIFICITY PROTEIN"/>
    <property type="match status" value="1"/>
</dbReference>
<dbReference type="GO" id="GO:0016787">
    <property type="term" value="F:hydrolase activity"/>
    <property type="evidence" value="ECO:0007669"/>
    <property type="project" value="UniProtKB-KW"/>
</dbReference>
<keyword evidence="2" id="KW-0680">Restriction system</keyword>
<evidence type="ECO:0000256" key="1">
    <source>
        <dbReference type="ARBA" id="ARBA00010923"/>
    </source>
</evidence>
<evidence type="ECO:0000256" key="2">
    <source>
        <dbReference type="ARBA" id="ARBA00022747"/>
    </source>
</evidence>
<dbReference type="EC" id="3.1.21.-" evidence="5"/>
<dbReference type="Proteomes" id="UP001369248">
    <property type="component" value="Chromosome"/>
</dbReference>
<dbReference type="InterPro" id="IPR052021">
    <property type="entry name" value="Type-I_RS_S_subunit"/>
</dbReference>
<protein>
    <submittedName>
        <fullName evidence="5">Restriction endonuclease subunit S</fullName>
        <ecNumber evidence="5">3.1.21.-</ecNumber>
    </submittedName>
</protein>
<keyword evidence="3" id="KW-0238">DNA-binding</keyword>
<keyword evidence="5" id="KW-0255">Endonuclease</keyword>
<dbReference type="Pfam" id="PF01420">
    <property type="entry name" value="Methylase_S"/>
    <property type="match status" value="2"/>
</dbReference>
<comment type="similarity">
    <text evidence="1">Belongs to the type-I restriction system S methylase family.</text>
</comment>
<proteinExistence type="inferred from homology"/>
<reference evidence="6" key="1">
    <citation type="submission" date="2024-02" db="EMBL/GenBank/DDBJ databases">
        <title>Exploring bacterial hosts of class 1 integrons in salad vegetable microbiomes with epicPCR.</title>
        <authorList>
            <person name="Qi Q."/>
            <person name="Ghaly T.M."/>
            <person name="Gillings M.R."/>
            <person name="Tetu S.G."/>
        </authorList>
    </citation>
    <scope>NUCLEOTIDE SEQUENCE [LARGE SCALE GENOMIC DNA]</scope>
    <source>
        <strain evidence="6">S2-2023-2</strain>
    </source>
</reference>
<keyword evidence="5" id="KW-0378">Hydrolase</keyword>
<dbReference type="EMBL" id="CP146072">
    <property type="protein sequence ID" value="WWR37946.1"/>
    <property type="molecule type" value="Genomic_DNA"/>
</dbReference>
<sequence length="433" mass="46624">MKDAVEEVSALYFVSTAADGGLHCLDGWQYAQLGDGVDLLSGNHVMASCCNNQGIGTPYLTGPADFPNGVIQLTKYTTRPSAICDAGDILITVKGSGVGSLTLADTKYCISRQLMAVRVRNWDERFVYQLISSKQDFFSGAATGLIPGLSRGDILEKSIHIPVDREEQTAIADALSNVDALINGLENLIAKKQAIKTATMQQLLTGRTQLPQFATGPDGCPRGTKQTELGEIPEDWDLLSLGDVCIFENGDRGSNYPSPNSFVGSGVPFINAGHIANGVISLDCMNYITDEAYSRLGGGKVRPGDILFCLRGSLGKYGLVSEDFGLGAIASSLVIVRAKERVSLQYLICYFASELCEKMIELWAGGAAQPNLGARELARFALPVPKKDEQTAIASILSDIDGEIQTLEQRLSKTRQIKQGMMQELLTGRTRLV</sequence>
<evidence type="ECO:0000256" key="3">
    <source>
        <dbReference type="ARBA" id="ARBA00023125"/>
    </source>
</evidence>
<dbReference type="Gene3D" id="1.10.287.1120">
    <property type="entry name" value="Bipartite methylase S protein"/>
    <property type="match status" value="2"/>
</dbReference>
<keyword evidence="6" id="KW-1185">Reference proteome</keyword>
<gene>
    <name evidence="5" type="ORF">V6B39_00460</name>
</gene>
<feature type="domain" description="Type I restriction modification DNA specificity" evidence="4">
    <location>
        <begin position="27"/>
        <end position="190"/>
    </location>
</feature>
<dbReference type="CDD" id="cd17264">
    <property type="entry name" value="RMtype1_S_Eco3763I-TRD2-CR2_like"/>
    <property type="match status" value="1"/>
</dbReference>
<dbReference type="PANTHER" id="PTHR30408:SF12">
    <property type="entry name" value="TYPE I RESTRICTION ENZYME MJAVIII SPECIFICITY SUBUNIT"/>
    <property type="match status" value="1"/>
</dbReference>
<dbReference type="Gene3D" id="3.90.220.20">
    <property type="entry name" value="DNA methylase specificity domains"/>
    <property type="match status" value="2"/>
</dbReference>
<evidence type="ECO:0000259" key="4">
    <source>
        <dbReference type="Pfam" id="PF01420"/>
    </source>
</evidence>
<accession>A0ABZ2H7R8</accession>
<dbReference type="GeneID" id="89546358"/>
<evidence type="ECO:0000313" key="5">
    <source>
        <dbReference type="EMBL" id="WWR37946.1"/>
    </source>
</evidence>
<dbReference type="InterPro" id="IPR000055">
    <property type="entry name" value="Restrct_endonuc_typeI_TRD"/>
</dbReference>
<keyword evidence="5" id="KW-0540">Nuclease</keyword>